<evidence type="ECO:0000259" key="1">
    <source>
        <dbReference type="Pfam" id="PF06985"/>
    </source>
</evidence>
<feature type="domain" description="Heterokaryon incompatibility" evidence="1">
    <location>
        <begin position="58"/>
        <end position="207"/>
    </location>
</feature>
<accession>A0A8H8R3B7</accession>
<dbReference type="PANTHER" id="PTHR24148:SF73">
    <property type="entry name" value="HET DOMAIN PROTEIN (AFU_ORTHOLOGUE AFUA_8G01020)"/>
    <property type="match status" value="1"/>
</dbReference>
<reference evidence="2 3" key="1">
    <citation type="submission" date="2018-05" db="EMBL/GenBank/DDBJ databases">
        <title>Genome sequencing and assembly of the regulated plant pathogen Lachnellula willkommii and related sister species for the development of diagnostic species identification markers.</title>
        <authorList>
            <person name="Giroux E."/>
            <person name="Bilodeau G."/>
        </authorList>
    </citation>
    <scope>NUCLEOTIDE SEQUENCE [LARGE SCALE GENOMIC DNA]</scope>
    <source>
        <strain evidence="2 3">CBS 185.66</strain>
    </source>
</reference>
<comment type="caution">
    <text evidence="2">The sequence shown here is derived from an EMBL/GenBank/DDBJ whole genome shotgun (WGS) entry which is preliminary data.</text>
</comment>
<protein>
    <submittedName>
        <fullName evidence="2">Heterokaryon incompatibility protein 6,OR allele</fullName>
    </submittedName>
</protein>
<dbReference type="InterPro" id="IPR052895">
    <property type="entry name" value="HetReg/Transcr_Mod"/>
</dbReference>
<gene>
    <name evidence="2" type="primary">het-6_14</name>
    <name evidence="2" type="ORF">LHYA1_G004911</name>
</gene>
<dbReference type="OrthoDB" id="3556612at2759"/>
<organism evidence="2 3">
    <name type="scientific">Lachnellula hyalina</name>
    <dbReference type="NCBI Taxonomy" id="1316788"/>
    <lineage>
        <taxon>Eukaryota</taxon>
        <taxon>Fungi</taxon>
        <taxon>Dikarya</taxon>
        <taxon>Ascomycota</taxon>
        <taxon>Pezizomycotina</taxon>
        <taxon>Leotiomycetes</taxon>
        <taxon>Helotiales</taxon>
        <taxon>Lachnaceae</taxon>
        <taxon>Lachnellula</taxon>
    </lineage>
</organism>
<name>A0A8H8R3B7_9HELO</name>
<dbReference type="Proteomes" id="UP000431533">
    <property type="component" value="Unassembled WGS sequence"/>
</dbReference>
<dbReference type="AlphaFoldDB" id="A0A8H8R3B7"/>
<keyword evidence="3" id="KW-1185">Reference proteome</keyword>
<dbReference type="PANTHER" id="PTHR24148">
    <property type="entry name" value="ANKYRIN REPEAT DOMAIN-CONTAINING PROTEIN 39 HOMOLOG-RELATED"/>
    <property type="match status" value="1"/>
</dbReference>
<dbReference type="RefSeq" id="XP_031006466.1">
    <property type="nucleotide sequence ID" value="XM_031149864.1"/>
</dbReference>
<proteinExistence type="predicted"/>
<sequence>MAPACSNPLKADDEHLRGNTLQAYAYQPLLSRHIRLLGIEDSEELHIIHVSLNSAPAYTALSYTWNGELVDQPITVDRSSLKVINNFRVALPHLIKAAKTQYLWVDGLCINQEDDREKAVQVPLMQEIYASCSECLIWLGKSTPEGETAFDAIPRIRRNLQLYDASRVWDMEGIGLKSPGTIDSSLWKGLTDIFSRPWFKRIWTFQEAVIPPEIFLLFGDRVLAFDDIVPLADPLLTHFTSLQYFHANDGSLKGQSLWVAFVKTMHIHKSRTSGSRFQNCFNTLRMLYFTRPWHSTNPLDKIYGLLGLTDPSLPMFLTVDYSKSAIQVSIEISKWYLEHGGDLFILNLASSLRYTDLVYSGLPSWAPFFGNLGSHWCIGVIWQRFRTGVSDSRQMKPATTTTEQKLHVRGLRVDEVSHIVPCIGGKYKTQAEKC</sequence>
<dbReference type="GeneID" id="41985109"/>
<evidence type="ECO:0000313" key="2">
    <source>
        <dbReference type="EMBL" id="TVY27678.1"/>
    </source>
</evidence>
<dbReference type="InterPro" id="IPR010730">
    <property type="entry name" value="HET"/>
</dbReference>
<dbReference type="Pfam" id="PF06985">
    <property type="entry name" value="HET"/>
    <property type="match status" value="1"/>
</dbReference>
<evidence type="ECO:0000313" key="3">
    <source>
        <dbReference type="Proteomes" id="UP000431533"/>
    </source>
</evidence>
<dbReference type="EMBL" id="QGMH01000044">
    <property type="protein sequence ID" value="TVY27678.1"/>
    <property type="molecule type" value="Genomic_DNA"/>
</dbReference>